<accession>A0A074ZEU1</accession>
<gene>
    <name evidence="2" type="ORF">T265_14157</name>
</gene>
<dbReference type="KEGG" id="ovi:T265_14157"/>
<evidence type="ECO:0000313" key="2">
    <source>
        <dbReference type="EMBL" id="KER25693.1"/>
    </source>
</evidence>
<organism evidence="2 3">
    <name type="scientific">Opisthorchis viverrini</name>
    <name type="common">Southeast Asian liver fluke</name>
    <dbReference type="NCBI Taxonomy" id="6198"/>
    <lineage>
        <taxon>Eukaryota</taxon>
        <taxon>Metazoa</taxon>
        <taxon>Spiralia</taxon>
        <taxon>Lophotrochozoa</taxon>
        <taxon>Platyhelminthes</taxon>
        <taxon>Trematoda</taxon>
        <taxon>Digenea</taxon>
        <taxon>Opisthorchiida</taxon>
        <taxon>Opisthorchiata</taxon>
        <taxon>Opisthorchiidae</taxon>
        <taxon>Opisthorchis</taxon>
    </lineage>
</organism>
<protein>
    <submittedName>
        <fullName evidence="2">Uncharacterized protein</fullName>
    </submittedName>
</protein>
<evidence type="ECO:0000313" key="3">
    <source>
        <dbReference type="Proteomes" id="UP000054324"/>
    </source>
</evidence>
<dbReference type="Proteomes" id="UP000054324">
    <property type="component" value="Unassembled WGS sequence"/>
</dbReference>
<name>A0A074ZEU1_OPIVI</name>
<keyword evidence="3" id="KW-1185">Reference proteome</keyword>
<dbReference type="CTD" id="20328323"/>
<evidence type="ECO:0000256" key="1">
    <source>
        <dbReference type="SAM" id="Coils"/>
    </source>
</evidence>
<dbReference type="AlphaFoldDB" id="A0A074ZEU1"/>
<dbReference type="GeneID" id="20328323"/>
<keyword evidence="1" id="KW-0175">Coiled coil</keyword>
<dbReference type="RefSeq" id="XP_009170554.1">
    <property type="nucleotide sequence ID" value="XM_009172290.1"/>
</dbReference>
<sequence>MPPEGSTRVGILLGCPSLDRVIREAEVGSKPRPLRSVNSCSYQLNHFGIDMTMKDSLSISNALLLRRSFTYIEYADDIALLGSGSVVMQTVVNNLNKSASSFGMRLTPPKCKLPSGLKKNDISIRIGRARTALVNLRHTSRVEFRMLRCAPYYSTNQKLDRYALRTSKVLQCLSMDVFGALPGSAGNTRSAMLKCIEWFLEEITHPHELITLHELPWFGHVLHMPVRLFRGAPFDNHVICGEGQTMTFQQNVEAIRLLRPHPYLNVHTGLFLMDDVKQALEIELNRLKFLVEKYRRERPVVCCAPSPPRCCDYECHHGCTTGHHSLIHADCDHPYGHRLCHSPSCCNRSSWSSIRPTAPLWPEKIEGTPHKSRVVDENGPTDSIAVCRDLIERRRFQEAFLRLHEFYRHYYPADGEVVIELRALRAAYEYTGGCNPALCVSLDRTLGEALKVDAARRLWGSHSRVNEFDRRYWDIPYYSVSDAALNTTHRARDLERINRESDRIRDELESLRANQEERAKQYARMNPP</sequence>
<dbReference type="OrthoDB" id="6226268at2759"/>
<reference evidence="2 3" key="1">
    <citation type="submission" date="2013-11" db="EMBL/GenBank/DDBJ databases">
        <title>Opisthorchis viverrini - life in the bile duct.</title>
        <authorList>
            <person name="Young N.D."/>
            <person name="Nagarajan N."/>
            <person name="Lin S.J."/>
            <person name="Korhonen P.K."/>
            <person name="Jex A.R."/>
            <person name="Hall R.S."/>
            <person name="Safavi-Hemami H."/>
            <person name="Kaewkong W."/>
            <person name="Bertrand D."/>
            <person name="Gao S."/>
            <person name="Seet Q."/>
            <person name="Wongkham S."/>
            <person name="Teh B.T."/>
            <person name="Wongkham C."/>
            <person name="Intapan P.M."/>
            <person name="Maleewong W."/>
            <person name="Yang X."/>
            <person name="Hu M."/>
            <person name="Wang Z."/>
            <person name="Hofmann A."/>
            <person name="Sternberg P.W."/>
            <person name="Tan P."/>
            <person name="Wang J."/>
            <person name="Gasser R.B."/>
        </authorList>
    </citation>
    <scope>NUCLEOTIDE SEQUENCE [LARGE SCALE GENOMIC DNA]</scope>
</reference>
<feature type="coiled-coil region" evidence="1">
    <location>
        <begin position="494"/>
        <end position="525"/>
    </location>
</feature>
<dbReference type="EMBL" id="KL596768">
    <property type="protein sequence ID" value="KER25693.1"/>
    <property type="molecule type" value="Genomic_DNA"/>
</dbReference>
<proteinExistence type="predicted"/>